<dbReference type="SUPFAM" id="SSF52402">
    <property type="entry name" value="Adenine nucleotide alpha hydrolases-like"/>
    <property type="match status" value="1"/>
</dbReference>
<dbReference type="InterPro" id="IPR014730">
    <property type="entry name" value="ETF_a/b_N"/>
</dbReference>
<dbReference type="EMBL" id="FOIM01000002">
    <property type="protein sequence ID" value="SET14244.1"/>
    <property type="molecule type" value="Genomic_DNA"/>
</dbReference>
<evidence type="ECO:0000256" key="1">
    <source>
        <dbReference type="ARBA" id="ARBA00042002"/>
    </source>
</evidence>
<dbReference type="RefSeq" id="WP_139201123.1">
    <property type="nucleotide sequence ID" value="NZ_DAINWJ010000414.1"/>
</dbReference>
<dbReference type="STRING" id="460384.SAMN05216313_102288"/>
<sequence>MKSAMVFKLCKDPKDAVVASDGTADWGMSSLAASDDDFRASEIARELGGQVIGLTIGTGDLAWAAARGAAETVVISDAMPSADAATTAAILAAAIRKIGDVDLVLIGDSAWDPAVPVLLGAKLGWTFLAGILEVKENESGLTVKRRTLSAEQEIEIAVPAVLGIIAQSAEETSPGLKQVLMARKKPVTKLTSADLGVDAAEAVVCRGYALPDSTEAVMINGETSEEVVQNLFDALHEEGVL</sequence>
<feature type="domain" description="Electron transfer flavoprotein alpha/beta-subunit N-terminal" evidence="2">
    <location>
        <begin position="25"/>
        <end position="199"/>
    </location>
</feature>
<keyword evidence="4" id="KW-1185">Reference proteome</keyword>
<gene>
    <name evidence="3" type="ORF">SAMN05216313_102288</name>
</gene>
<dbReference type="PROSITE" id="PS50890">
    <property type="entry name" value="PUA"/>
    <property type="match status" value="1"/>
</dbReference>
<dbReference type="InterPro" id="IPR012255">
    <property type="entry name" value="ETF_b"/>
</dbReference>
<dbReference type="GO" id="GO:0009055">
    <property type="term" value="F:electron transfer activity"/>
    <property type="evidence" value="ECO:0007669"/>
    <property type="project" value="InterPro"/>
</dbReference>
<dbReference type="Pfam" id="PF01012">
    <property type="entry name" value="ETF"/>
    <property type="match status" value="1"/>
</dbReference>
<dbReference type="InterPro" id="IPR014729">
    <property type="entry name" value="Rossmann-like_a/b/a_fold"/>
</dbReference>
<accession>A0A1I0C578</accession>
<dbReference type="PANTHER" id="PTHR21294">
    <property type="entry name" value="ELECTRON TRANSFER FLAVOPROTEIN BETA-SUBUNIT"/>
    <property type="match status" value="1"/>
</dbReference>
<proteinExistence type="predicted"/>
<dbReference type="SMART" id="SM00893">
    <property type="entry name" value="ETF"/>
    <property type="match status" value="1"/>
</dbReference>
<protein>
    <recommendedName>
        <fullName evidence="1">Electron transfer flavoprotein small subunit</fullName>
    </recommendedName>
</protein>
<evidence type="ECO:0000259" key="2">
    <source>
        <dbReference type="SMART" id="SM00893"/>
    </source>
</evidence>
<dbReference type="PANTHER" id="PTHR21294:SF17">
    <property type="entry name" value="PROTEIN FIXA"/>
    <property type="match status" value="1"/>
</dbReference>
<reference evidence="4" key="1">
    <citation type="submission" date="2016-10" db="EMBL/GenBank/DDBJ databases">
        <authorList>
            <person name="Varghese N."/>
            <person name="Submissions S."/>
        </authorList>
    </citation>
    <scope>NUCLEOTIDE SEQUENCE [LARGE SCALE GENOMIC DNA]</scope>
    <source>
        <strain evidence="4">NLAE-zl-G277</strain>
    </source>
</reference>
<dbReference type="AlphaFoldDB" id="A0A1I0C578"/>
<dbReference type="Proteomes" id="UP000198508">
    <property type="component" value="Unassembled WGS sequence"/>
</dbReference>
<dbReference type="Gene3D" id="3.40.50.620">
    <property type="entry name" value="HUPs"/>
    <property type="match status" value="1"/>
</dbReference>
<organism evidence="3 4">
    <name type="scientific">Enterocloster lavalensis</name>
    <dbReference type="NCBI Taxonomy" id="460384"/>
    <lineage>
        <taxon>Bacteria</taxon>
        <taxon>Bacillati</taxon>
        <taxon>Bacillota</taxon>
        <taxon>Clostridia</taxon>
        <taxon>Lachnospirales</taxon>
        <taxon>Lachnospiraceae</taxon>
        <taxon>Enterocloster</taxon>
    </lineage>
</organism>
<evidence type="ECO:0000313" key="4">
    <source>
        <dbReference type="Proteomes" id="UP000198508"/>
    </source>
</evidence>
<name>A0A1I0C578_9FIRM</name>
<evidence type="ECO:0000313" key="3">
    <source>
        <dbReference type="EMBL" id="SET14244.1"/>
    </source>
</evidence>